<dbReference type="AlphaFoldDB" id="A0AAV2ASV8"/>
<evidence type="ECO:0000313" key="3">
    <source>
        <dbReference type="Proteomes" id="UP001497382"/>
    </source>
</evidence>
<comment type="caution">
    <text evidence="2">The sequence shown here is derived from an EMBL/GenBank/DDBJ whole genome shotgun (WGS) entry which is preliminary data.</text>
</comment>
<proteinExistence type="predicted"/>
<name>A0AAV2ASV8_9ARAC</name>
<organism evidence="2 3">
    <name type="scientific">Larinioides sclopetarius</name>
    <dbReference type="NCBI Taxonomy" id="280406"/>
    <lineage>
        <taxon>Eukaryota</taxon>
        <taxon>Metazoa</taxon>
        <taxon>Ecdysozoa</taxon>
        <taxon>Arthropoda</taxon>
        <taxon>Chelicerata</taxon>
        <taxon>Arachnida</taxon>
        <taxon>Araneae</taxon>
        <taxon>Araneomorphae</taxon>
        <taxon>Entelegynae</taxon>
        <taxon>Araneoidea</taxon>
        <taxon>Araneidae</taxon>
        <taxon>Larinioides</taxon>
    </lineage>
</organism>
<dbReference type="EMBL" id="CAXIEN010000212">
    <property type="protein sequence ID" value="CAL1287071.1"/>
    <property type="molecule type" value="Genomic_DNA"/>
</dbReference>
<evidence type="ECO:0000256" key="1">
    <source>
        <dbReference type="SAM" id="MobiDB-lite"/>
    </source>
</evidence>
<dbReference type="Proteomes" id="UP001497382">
    <property type="component" value="Unassembled WGS sequence"/>
</dbReference>
<evidence type="ECO:0000313" key="2">
    <source>
        <dbReference type="EMBL" id="CAL1287071.1"/>
    </source>
</evidence>
<gene>
    <name evidence="2" type="ORF">LARSCL_LOCUS14604</name>
</gene>
<sequence length="118" mass="13310">MAPSSTIPRHGVWSETGRSCDETTIRASLRNYPASSDYLIPGSRQASTQRLTSDSHSIAEADDLMNMSFNDTLLHNTSFMSYEKLPSRKEKKRRSSRGQGGYHCYDNPSSLDDEFNVR</sequence>
<accession>A0AAV2ASV8</accession>
<feature type="region of interest" description="Disordered" evidence="1">
    <location>
        <begin position="83"/>
        <end position="118"/>
    </location>
</feature>
<keyword evidence="3" id="KW-1185">Reference proteome</keyword>
<reference evidence="2 3" key="1">
    <citation type="submission" date="2024-04" db="EMBL/GenBank/DDBJ databases">
        <authorList>
            <person name="Rising A."/>
            <person name="Reimegard J."/>
            <person name="Sonavane S."/>
            <person name="Akerstrom W."/>
            <person name="Nylinder S."/>
            <person name="Hedman E."/>
            <person name="Kallberg Y."/>
        </authorList>
    </citation>
    <scope>NUCLEOTIDE SEQUENCE [LARGE SCALE GENOMIC DNA]</scope>
</reference>
<protein>
    <submittedName>
        <fullName evidence="2">Uncharacterized protein</fullName>
    </submittedName>
</protein>